<keyword evidence="1" id="KW-0812">Transmembrane</keyword>
<dbReference type="AlphaFoldDB" id="A0AA88NHG9"/>
<keyword evidence="1" id="KW-1133">Transmembrane helix</keyword>
<name>A0AA88NHG9_CHASR</name>
<evidence type="ECO:0000256" key="1">
    <source>
        <dbReference type="SAM" id="Phobius"/>
    </source>
</evidence>
<protein>
    <submittedName>
        <fullName evidence="2">Uncharacterized protein</fullName>
    </submittedName>
</protein>
<dbReference type="Proteomes" id="UP001187415">
    <property type="component" value="Unassembled WGS sequence"/>
</dbReference>
<accession>A0AA88NHG9</accession>
<organism evidence="2 3">
    <name type="scientific">Channa striata</name>
    <name type="common">Snakehead murrel</name>
    <name type="synonym">Ophicephalus striatus</name>
    <dbReference type="NCBI Taxonomy" id="64152"/>
    <lineage>
        <taxon>Eukaryota</taxon>
        <taxon>Metazoa</taxon>
        <taxon>Chordata</taxon>
        <taxon>Craniata</taxon>
        <taxon>Vertebrata</taxon>
        <taxon>Euteleostomi</taxon>
        <taxon>Actinopterygii</taxon>
        <taxon>Neopterygii</taxon>
        <taxon>Teleostei</taxon>
        <taxon>Neoteleostei</taxon>
        <taxon>Acanthomorphata</taxon>
        <taxon>Anabantaria</taxon>
        <taxon>Anabantiformes</taxon>
        <taxon>Channoidei</taxon>
        <taxon>Channidae</taxon>
        <taxon>Channa</taxon>
    </lineage>
</organism>
<sequence>MDDMSKTYPSLFVINLVLDSTRCLFLDLRCPPLLFCLLRSSHQSLPFVLPRFQDCTLAPCFLFPSFCFVVPQLCFLSTVAPFTSLPSSILIVFTLDPAYFSLLLILWLPARCSLVLSTCGSPGCHNSRRHSLSMDSWCITVVLRYSQHESEAMQHDTGEAHGPLT</sequence>
<gene>
    <name evidence="2" type="ORF">Q5P01_005358</name>
</gene>
<proteinExistence type="predicted"/>
<reference evidence="2" key="1">
    <citation type="submission" date="2023-07" db="EMBL/GenBank/DDBJ databases">
        <title>Chromosome-level Genome Assembly of Striped Snakehead (Channa striata).</title>
        <authorList>
            <person name="Liu H."/>
        </authorList>
    </citation>
    <scope>NUCLEOTIDE SEQUENCE</scope>
    <source>
        <strain evidence="2">Gz</strain>
        <tissue evidence="2">Muscle</tissue>
    </source>
</reference>
<comment type="caution">
    <text evidence="2">The sequence shown here is derived from an EMBL/GenBank/DDBJ whole genome shotgun (WGS) entry which is preliminary data.</text>
</comment>
<keyword evidence="3" id="KW-1185">Reference proteome</keyword>
<keyword evidence="1" id="KW-0472">Membrane</keyword>
<evidence type="ECO:0000313" key="2">
    <source>
        <dbReference type="EMBL" id="KAK2856623.1"/>
    </source>
</evidence>
<dbReference type="EMBL" id="JAUPFM010000003">
    <property type="protein sequence ID" value="KAK2856623.1"/>
    <property type="molecule type" value="Genomic_DNA"/>
</dbReference>
<evidence type="ECO:0000313" key="3">
    <source>
        <dbReference type="Proteomes" id="UP001187415"/>
    </source>
</evidence>
<feature type="transmembrane region" description="Helical" evidence="1">
    <location>
        <begin position="88"/>
        <end position="108"/>
    </location>
</feature>
<feature type="transmembrane region" description="Helical" evidence="1">
    <location>
        <begin position="61"/>
        <end position="82"/>
    </location>
</feature>